<name>A0AA51RUW2_9GAMM</name>
<dbReference type="Pfam" id="PF13487">
    <property type="entry name" value="HD_5"/>
    <property type="match status" value="1"/>
</dbReference>
<reference evidence="3 4" key="1">
    <citation type="submission" date="2023-08" db="EMBL/GenBank/DDBJ databases">
        <title>Pleionea litopenaei sp. nov., isolated from stomach of juvenile Litopenaeus vannamei.</title>
        <authorList>
            <person name="Rho A.M."/>
            <person name="Hwang C.Y."/>
        </authorList>
    </citation>
    <scope>NUCLEOTIDE SEQUENCE [LARGE SCALE GENOMIC DNA]</scope>
    <source>
        <strain evidence="3 4">HL-JVS1</strain>
    </source>
</reference>
<dbReference type="KEGG" id="plei:Q9312_03095"/>
<dbReference type="EMBL" id="CP133548">
    <property type="protein sequence ID" value="WMS87914.1"/>
    <property type="molecule type" value="Genomic_DNA"/>
</dbReference>
<feature type="transmembrane region" description="Helical" evidence="1">
    <location>
        <begin position="592"/>
        <end position="614"/>
    </location>
</feature>
<dbReference type="InterPro" id="IPR037522">
    <property type="entry name" value="HD_GYP_dom"/>
</dbReference>
<dbReference type="Proteomes" id="UP001239782">
    <property type="component" value="Chromosome"/>
</dbReference>
<keyword evidence="4" id="KW-1185">Reference proteome</keyword>
<accession>A0AA51RUW2</accession>
<dbReference type="InterPro" id="IPR001638">
    <property type="entry name" value="Solute-binding_3/MltF_N"/>
</dbReference>
<gene>
    <name evidence="3" type="ORF">Q9312_03095</name>
</gene>
<dbReference type="Gene3D" id="3.40.190.10">
    <property type="entry name" value="Periplasmic binding protein-like II"/>
    <property type="match status" value="2"/>
</dbReference>
<dbReference type="AlphaFoldDB" id="A0AA51RUW2"/>
<evidence type="ECO:0000313" key="4">
    <source>
        <dbReference type="Proteomes" id="UP001239782"/>
    </source>
</evidence>
<feature type="domain" description="HD-GYP" evidence="2">
    <location>
        <begin position="829"/>
        <end position="1044"/>
    </location>
</feature>
<protein>
    <submittedName>
        <fullName evidence="3">Transporter substrate-binding domain-containing protein</fullName>
    </submittedName>
</protein>
<dbReference type="SUPFAM" id="SSF109604">
    <property type="entry name" value="HD-domain/PDEase-like"/>
    <property type="match status" value="2"/>
</dbReference>
<dbReference type="RefSeq" id="WP_309203078.1">
    <property type="nucleotide sequence ID" value="NZ_CP133548.1"/>
</dbReference>
<sequence>MHNKKNRRITIRLTILTTFFLVCGLVAAMSLSLHYFFGMKSVRLAAEKQFYQIAERTSERSLELEKTGISFAFSLKNNRNTDEALHPKKTHPLAQDMAQLLHETNGIFSLFIGFSNGDYLEVSNLEAASNLREVWQAAPNDRWVKVKILNVDGQRVRITQYLNDDLSVRFEKYQASDYFASDRPWFEEAVVDKVTKKPPYLFQFIQRPGTSYSIRTDKGAVVGATTLTSSLDQLLRNSQFPNTSRSFIFDENGMITAYNSGKETPKLTPKLQIPLTSFEKSYLKSLPPLKVANMNDYPPFEYTVSGTPRGYSVELLKILSSQLGIELTFVNGYQFPELMDLFYDGKVDVMLSMMRTNKREEFGAFSVPITLPEIVAVTDQRKGYKINRIDDLQGLRIAAQRGYAVTQYLKRILPKEVFIETDDTLSALELLRDDKLDAVIDHKTVLKYNEHYFFLENLSYSPVLSDSLNQSLFALHFLVRKEHQPLIPLLNKAYHQMDDKVKNSLRSHWLVFSDKDSTTESQLTSGKLPSAKLLDYAKQSSRQGTSFSMLIDGRAHYAFVDEIDGFIDSNRKEFIGLLVEKDEAEFSFKRDLWIAIGITCALLLLLIPIVMISVSSIVKPINLLVHENNKIRRREFEKVKHTPTVIREIHQLSLSLVNLSESICDYEVAQRELMDAFIRLIAQAIDEKSPYTGGHCERVPKIAFLLAEKACESNKGNLKNFQFSSRDEWREFKVAAWLHDCGKITTPEHIVDKGSKLESIYNRIHEIRMRFEVLWRDAEISYFEKILENPDQVSRYKSELEIEHQRIKDDFAFVASCNVGSEFMDDEQIDRLTSIAKRTWVRNLDDRLGLSPDEQEFIKDFSKIDAPAIESLLQDREEHIKIRENSSDKYQVFGFTLQAPAVKQNLGELYNLSVKKGTLTDEDRFIINEHIITTIRMLETLPLPQELSKVPEYAGGHHEKMNGGGYPRGLTGDQLSIPAKIMAIADIFEALTASDRPYKKAKTLSQSLFIMRNMALEGHIDPELFRLFIEEKVYQDYAESCLMAEQFDKVEEDSLLVGIA</sequence>
<dbReference type="InterPro" id="IPR003607">
    <property type="entry name" value="HD/PDEase_dom"/>
</dbReference>
<keyword evidence="1" id="KW-0812">Transmembrane</keyword>
<dbReference type="InterPro" id="IPR052020">
    <property type="entry name" value="Cyclic_di-GMP/3'3'-cGAMP_PDE"/>
</dbReference>
<dbReference type="PROSITE" id="PS51832">
    <property type="entry name" value="HD_GYP"/>
    <property type="match status" value="1"/>
</dbReference>
<keyword evidence="1" id="KW-1133">Transmembrane helix</keyword>
<dbReference type="SMART" id="SM00471">
    <property type="entry name" value="HDc"/>
    <property type="match status" value="1"/>
</dbReference>
<dbReference type="Gene3D" id="1.10.3210.10">
    <property type="entry name" value="Hypothetical protein af1432"/>
    <property type="match status" value="2"/>
</dbReference>
<dbReference type="PANTHER" id="PTHR45228:SF5">
    <property type="entry name" value="CYCLIC DI-GMP PHOSPHODIESTERASE VC_1348-RELATED"/>
    <property type="match status" value="1"/>
</dbReference>
<dbReference type="SUPFAM" id="SSF53850">
    <property type="entry name" value="Periplasmic binding protein-like II"/>
    <property type="match status" value="1"/>
</dbReference>
<dbReference type="GO" id="GO:0008081">
    <property type="term" value="F:phosphoric diester hydrolase activity"/>
    <property type="evidence" value="ECO:0007669"/>
    <property type="project" value="UniProtKB-ARBA"/>
</dbReference>
<organism evidence="3 4">
    <name type="scientific">Pleionea litopenaei</name>
    <dbReference type="NCBI Taxonomy" id="3070815"/>
    <lineage>
        <taxon>Bacteria</taxon>
        <taxon>Pseudomonadati</taxon>
        <taxon>Pseudomonadota</taxon>
        <taxon>Gammaproteobacteria</taxon>
        <taxon>Oceanospirillales</taxon>
        <taxon>Pleioneaceae</taxon>
        <taxon>Pleionea</taxon>
    </lineage>
</organism>
<evidence type="ECO:0000259" key="2">
    <source>
        <dbReference type="PROSITE" id="PS51832"/>
    </source>
</evidence>
<dbReference type="CDD" id="cd01007">
    <property type="entry name" value="PBP2_BvgS_HisK_like"/>
    <property type="match status" value="1"/>
</dbReference>
<keyword evidence="1" id="KW-0472">Membrane</keyword>
<evidence type="ECO:0000256" key="1">
    <source>
        <dbReference type="SAM" id="Phobius"/>
    </source>
</evidence>
<dbReference type="Pfam" id="PF00497">
    <property type="entry name" value="SBP_bac_3"/>
    <property type="match status" value="1"/>
</dbReference>
<evidence type="ECO:0000313" key="3">
    <source>
        <dbReference type="EMBL" id="WMS87914.1"/>
    </source>
</evidence>
<dbReference type="SMART" id="SM00062">
    <property type="entry name" value="PBPb"/>
    <property type="match status" value="1"/>
</dbReference>
<dbReference type="CDD" id="cd00077">
    <property type="entry name" value="HDc"/>
    <property type="match status" value="2"/>
</dbReference>
<dbReference type="PANTHER" id="PTHR45228">
    <property type="entry name" value="CYCLIC DI-GMP PHOSPHODIESTERASE TM_0186-RELATED"/>
    <property type="match status" value="1"/>
</dbReference>
<proteinExistence type="predicted"/>